<sequence length="218" mass="23920">MKFLTLVFLFLVHIVSENLDLDALLELKKGFKEEPLRGNYLSSWNINNVESNNGGCPQSWYGIDCEGGHMTSIVLRNLGLVGSFNFLALVGIGMIQNLSISNNQFTGIISPNIGSIGSLRFLDLSANSFHGSIPNSLIKMENLALLNLSSNSFRGTVPVEVGELEQLRYLDLRCNRFYGNIAGVLMQLQKVVYVDLSSNLFSGYLDLGLADASFVSTV</sequence>
<protein>
    <recommendedName>
        <fullName evidence="4">Leucine-rich repeat-containing N-terminal plant-type domain-containing protein</fullName>
    </recommendedName>
</protein>
<dbReference type="SUPFAM" id="SSF52058">
    <property type="entry name" value="L domain-like"/>
    <property type="match status" value="1"/>
</dbReference>
<keyword evidence="6" id="KW-1185">Reference proteome</keyword>
<dbReference type="InterPro" id="IPR013210">
    <property type="entry name" value="LRR_N_plant-typ"/>
</dbReference>
<dbReference type="Proteomes" id="UP000541444">
    <property type="component" value="Unassembled WGS sequence"/>
</dbReference>
<dbReference type="OrthoDB" id="4062651at2759"/>
<dbReference type="PANTHER" id="PTHR48003">
    <property type="entry name" value="OS07G0626500 PROTEIN"/>
    <property type="match status" value="1"/>
</dbReference>
<keyword evidence="2" id="KW-0677">Repeat</keyword>
<dbReference type="InterPro" id="IPR001611">
    <property type="entry name" value="Leu-rich_rpt"/>
</dbReference>
<dbReference type="Pfam" id="PF08263">
    <property type="entry name" value="LRRNT_2"/>
    <property type="match status" value="1"/>
</dbReference>
<feature type="chain" id="PRO_5029504051" description="Leucine-rich repeat-containing N-terminal plant-type domain-containing protein" evidence="3">
    <location>
        <begin position="17"/>
        <end position="218"/>
    </location>
</feature>
<feature type="signal peptide" evidence="3">
    <location>
        <begin position="1"/>
        <end position="16"/>
    </location>
</feature>
<reference evidence="5 6" key="1">
    <citation type="journal article" date="2020" name="IScience">
        <title>Genome Sequencing of the Endangered Kingdonia uniflora (Circaeasteraceae, Ranunculales) Reveals Potential Mechanisms of Evolutionary Specialization.</title>
        <authorList>
            <person name="Sun Y."/>
            <person name="Deng T."/>
            <person name="Zhang A."/>
            <person name="Moore M.J."/>
            <person name="Landis J.B."/>
            <person name="Lin N."/>
            <person name="Zhang H."/>
            <person name="Zhang X."/>
            <person name="Huang J."/>
            <person name="Zhang X."/>
            <person name="Sun H."/>
            <person name="Wang H."/>
        </authorList>
    </citation>
    <scope>NUCLEOTIDE SEQUENCE [LARGE SCALE GENOMIC DNA]</scope>
    <source>
        <strain evidence="5">TB1705</strain>
        <tissue evidence="5">Leaf</tissue>
    </source>
</reference>
<dbReference type="EMBL" id="JACGCM010002249">
    <property type="protein sequence ID" value="KAF6142691.1"/>
    <property type="molecule type" value="Genomic_DNA"/>
</dbReference>
<accession>A0A7J7LJ41</accession>
<proteinExistence type="predicted"/>
<dbReference type="InterPro" id="IPR032675">
    <property type="entry name" value="LRR_dom_sf"/>
</dbReference>
<keyword evidence="3" id="KW-0732">Signal</keyword>
<dbReference type="PANTHER" id="PTHR48003:SF3">
    <property type="entry name" value="LEUCINE-RICH REPEAT PROTEIN KINASE FAMILY PROTEIN"/>
    <property type="match status" value="1"/>
</dbReference>
<organism evidence="5 6">
    <name type="scientific">Kingdonia uniflora</name>
    <dbReference type="NCBI Taxonomy" id="39325"/>
    <lineage>
        <taxon>Eukaryota</taxon>
        <taxon>Viridiplantae</taxon>
        <taxon>Streptophyta</taxon>
        <taxon>Embryophyta</taxon>
        <taxon>Tracheophyta</taxon>
        <taxon>Spermatophyta</taxon>
        <taxon>Magnoliopsida</taxon>
        <taxon>Ranunculales</taxon>
        <taxon>Circaeasteraceae</taxon>
        <taxon>Kingdonia</taxon>
    </lineage>
</organism>
<evidence type="ECO:0000313" key="5">
    <source>
        <dbReference type="EMBL" id="KAF6142691.1"/>
    </source>
</evidence>
<comment type="caution">
    <text evidence="5">The sequence shown here is derived from an EMBL/GenBank/DDBJ whole genome shotgun (WGS) entry which is preliminary data.</text>
</comment>
<evidence type="ECO:0000256" key="3">
    <source>
        <dbReference type="SAM" id="SignalP"/>
    </source>
</evidence>
<evidence type="ECO:0000313" key="6">
    <source>
        <dbReference type="Proteomes" id="UP000541444"/>
    </source>
</evidence>
<feature type="domain" description="Leucine-rich repeat-containing N-terminal plant-type" evidence="4">
    <location>
        <begin position="18"/>
        <end position="65"/>
    </location>
</feature>
<dbReference type="AlphaFoldDB" id="A0A7J7LJ41"/>
<evidence type="ECO:0000256" key="2">
    <source>
        <dbReference type="ARBA" id="ARBA00022737"/>
    </source>
</evidence>
<evidence type="ECO:0000259" key="4">
    <source>
        <dbReference type="Pfam" id="PF08263"/>
    </source>
</evidence>
<dbReference type="InterPro" id="IPR053059">
    <property type="entry name" value="Inactive_SerThr-Kinase_ABA"/>
</dbReference>
<dbReference type="Gene3D" id="3.80.10.10">
    <property type="entry name" value="Ribonuclease Inhibitor"/>
    <property type="match status" value="2"/>
</dbReference>
<name>A0A7J7LJ41_9MAGN</name>
<gene>
    <name evidence="5" type="ORF">GIB67_015177</name>
</gene>
<keyword evidence="1" id="KW-0433">Leucine-rich repeat</keyword>
<dbReference type="Pfam" id="PF00560">
    <property type="entry name" value="LRR_1"/>
    <property type="match status" value="4"/>
</dbReference>
<evidence type="ECO:0000256" key="1">
    <source>
        <dbReference type="ARBA" id="ARBA00022614"/>
    </source>
</evidence>